<proteinExistence type="predicted"/>
<accession>A0ABQ2SQN8</accession>
<name>A0ABQ2SQN8_9DEIO</name>
<dbReference type="CDD" id="cd06154">
    <property type="entry name" value="YjgF_YER057c_UK114_like_6"/>
    <property type="match status" value="1"/>
</dbReference>
<dbReference type="EMBL" id="BMQO01000016">
    <property type="protein sequence ID" value="GGS34778.1"/>
    <property type="molecule type" value="Genomic_DNA"/>
</dbReference>
<evidence type="ECO:0008006" key="4">
    <source>
        <dbReference type="Google" id="ProtNLM"/>
    </source>
</evidence>
<protein>
    <recommendedName>
        <fullName evidence="4">RidA family protein</fullName>
    </recommendedName>
</protein>
<organism evidence="2 3">
    <name type="scientific">Deinococcus knuensis</name>
    <dbReference type="NCBI Taxonomy" id="1837380"/>
    <lineage>
        <taxon>Bacteria</taxon>
        <taxon>Thermotogati</taxon>
        <taxon>Deinococcota</taxon>
        <taxon>Deinococci</taxon>
        <taxon>Deinococcales</taxon>
        <taxon>Deinococcaceae</taxon>
        <taxon>Deinococcus</taxon>
    </lineage>
</organism>
<dbReference type="Proteomes" id="UP000620633">
    <property type="component" value="Unassembled WGS sequence"/>
</dbReference>
<dbReference type="InterPro" id="IPR035959">
    <property type="entry name" value="RutC-like_sf"/>
</dbReference>
<comment type="caution">
    <text evidence="2">The sequence shown here is derived from an EMBL/GenBank/DDBJ whole genome shotgun (WGS) entry which is preliminary data.</text>
</comment>
<dbReference type="Pfam" id="PF01042">
    <property type="entry name" value="Ribonuc_L-PSP"/>
    <property type="match status" value="1"/>
</dbReference>
<dbReference type="Gene3D" id="3.30.1330.40">
    <property type="entry name" value="RutC-like"/>
    <property type="match status" value="1"/>
</dbReference>
<dbReference type="SUPFAM" id="SSF55298">
    <property type="entry name" value="YjgF-like"/>
    <property type="match status" value="1"/>
</dbReference>
<dbReference type="InterPro" id="IPR006175">
    <property type="entry name" value="YjgF/YER057c/UK114"/>
</dbReference>
<dbReference type="PANTHER" id="PTHR43857:SF1">
    <property type="entry name" value="YJGH FAMILY PROTEIN"/>
    <property type="match status" value="1"/>
</dbReference>
<gene>
    <name evidence="2" type="ORF">GCM10008961_28070</name>
</gene>
<evidence type="ECO:0000313" key="3">
    <source>
        <dbReference type="Proteomes" id="UP000620633"/>
    </source>
</evidence>
<reference evidence="3" key="1">
    <citation type="journal article" date="2019" name="Int. J. Syst. Evol. Microbiol.">
        <title>The Global Catalogue of Microorganisms (GCM) 10K type strain sequencing project: providing services to taxonomists for standard genome sequencing and annotation.</title>
        <authorList>
            <consortium name="The Broad Institute Genomics Platform"/>
            <consortium name="The Broad Institute Genome Sequencing Center for Infectious Disease"/>
            <person name="Wu L."/>
            <person name="Ma J."/>
        </authorList>
    </citation>
    <scope>NUCLEOTIDE SEQUENCE [LARGE SCALE GENOMIC DNA]</scope>
    <source>
        <strain evidence="3">JCM 31406</strain>
    </source>
</reference>
<dbReference type="PANTHER" id="PTHR43857">
    <property type="entry name" value="BLR7761 PROTEIN"/>
    <property type="match status" value="1"/>
</dbReference>
<feature type="region of interest" description="Disordered" evidence="1">
    <location>
        <begin position="21"/>
        <end position="53"/>
    </location>
</feature>
<evidence type="ECO:0000256" key="1">
    <source>
        <dbReference type="SAM" id="MobiDB-lite"/>
    </source>
</evidence>
<keyword evidence="3" id="KW-1185">Reference proteome</keyword>
<sequence>MNSGGAAPVAGAPRRLSRNLSRRLSRGAAHAGSDDHGTRPRPGPLRWGMRQNISSGSPWEAQIGYSRAVKVGNTVQVSGTTATVNGEVVGEGDPAEQTRAALGIIRTALETAGAKLSDVVRTRIYVTDISRWEEVARAHGEVFRDIRPATTLVQVAALIDPLHLVEIEAEAVIGG</sequence>
<evidence type="ECO:0000313" key="2">
    <source>
        <dbReference type="EMBL" id="GGS34778.1"/>
    </source>
</evidence>